<dbReference type="GO" id="GO:0008713">
    <property type="term" value="F:ADP-heptose-lipopolysaccharide heptosyltransferase activity"/>
    <property type="evidence" value="ECO:0007669"/>
    <property type="project" value="TreeGrafter"/>
</dbReference>
<reference evidence="4" key="1">
    <citation type="submission" date="2016-10" db="EMBL/GenBank/DDBJ databases">
        <authorList>
            <person name="de Groot N.N."/>
        </authorList>
    </citation>
    <scope>NUCLEOTIDE SEQUENCE</scope>
</reference>
<dbReference type="GO" id="GO:0005829">
    <property type="term" value="C:cytosol"/>
    <property type="evidence" value="ECO:0007669"/>
    <property type="project" value="TreeGrafter"/>
</dbReference>
<gene>
    <name evidence="4" type="ORF">MNB_SUP05-5-1057</name>
</gene>
<dbReference type="InterPro" id="IPR051199">
    <property type="entry name" value="LPS_LOS_Heptosyltrfase"/>
</dbReference>
<proteinExistence type="predicted"/>
<evidence type="ECO:0000313" key="4">
    <source>
        <dbReference type="EMBL" id="SFV65164.1"/>
    </source>
</evidence>
<dbReference type="EMBL" id="FPHJ01000047">
    <property type="protein sequence ID" value="SFV65164.1"/>
    <property type="molecule type" value="Genomic_DNA"/>
</dbReference>
<dbReference type="InterPro" id="IPR002201">
    <property type="entry name" value="Glyco_trans_9"/>
</dbReference>
<dbReference type="CDD" id="cd03789">
    <property type="entry name" value="GT9_LPS_heptosyltransferase"/>
    <property type="match status" value="1"/>
</dbReference>
<evidence type="ECO:0000256" key="3">
    <source>
        <dbReference type="SAM" id="Phobius"/>
    </source>
</evidence>
<accession>A0A1W1CHC2</accession>
<dbReference type="Pfam" id="PF01075">
    <property type="entry name" value="Glyco_transf_9"/>
    <property type="match status" value="1"/>
</dbReference>
<dbReference type="PANTHER" id="PTHR30160:SF15">
    <property type="entry name" value="GLYCOSYLTRANSFERASE HI_0523-RELATED"/>
    <property type="match status" value="1"/>
</dbReference>
<dbReference type="Gene3D" id="3.40.50.2000">
    <property type="entry name" value="Glycogen Phosphorylase B"/>
    <property type="match status" value="2"/>
</dbReference>
<name>A0A1W1CHC2_9ZZZZ</name>
<sequence>MKILVVRNDKLGDFVLSLPCFSLLKQTLPNTHLTALVPEYTKPIADKFPDIDEVITDDNSIFSLTKKIKKQNFDAVIVLFSTTRIAIVTLLAGINKRIAPKTKIAQFLYHKPLLQKRSLSLKPEYQYNLELVEYFLGSDNIQLTPPFWQLEKTIKVADNTIIIHPGCGGSANNLNIEQYAKIANKLSAEKPELFFAITAGREEEKYALDLLEKIKTNNKKLVKNLNLMELVEYINSCDIFIGGSTGPLHIAGILNKKTVAFYPNLRSSTALRWQTLNQENKRLSFSPIKSEQDMSLVDINLVVKETIKKFL</sequence>
<feature type="transmembrane region" description="Helical" evidence="3">
    <location>
        <begin position="73"/>
        <end position="94"/>
    </location>
</feature>
<dbReference type="GO" id="GO:0009244">
    <property type="term" value="P:lipopolysaccharide core region biosynthetic process"/>
    <property type="evidence" value="ECO:0007669"/>
    <property type="project" value="TreeGrafter"/>
</dbReference>
<keyword evidence="2 4" id="KW-0808">Transferase</keyword>
<protein>
    <submittedName>
        <fullName evidence="4">ADP-heptose--lipooligosaccharide heptosyltransferase II</fullName>
        <ecNumber evidence="4">2.4.1.-</ecNumber>
    </submittedName>
</protein>
<dbReference type="PANTHER" id="PTHR30160">
    <property type="entry name" value="TETRAACYLDISACCHARIDE 4'-KINASE-RELATED"/>
    <property type="match status" value="1"/>
</dbReference>
<evidence type="ECO:0000256" key="2">
    <source>
        <dbReference type="ARBA" id="ARBA00022679"/>
    </source>
</evidence>
<organism evidence="4">
    <name type="scientific">hydrothermal vent metagenome</name>
    <dbReference type="NCBI Taxonomy" id="652676"/>
    <lineage>
        <taxon>unclassified sequences</taxon>
        <taxon>metagenomes</taxon>
        <taxon>ecological metagenomes</taxon>
    </lineage>
</organism>
<dbReference type="EC" id="2.4.1.-" evidence="4"/>
<keyword evidence="3" id="KW-1133">Transmembrane helix</keyword>
<dbReference type="SUPFAM" id="SSF53756">
    <property type="entry name" value="UDP-Glycosyltransferase/glycogen phosphorylase"/>
    <property type="match status" value="1"/>
</dbReference>
<keyword evidence="1 4" id="KW-0328">Glycosyltransferase</keyword>
<dbReference type="AlphaFoldDB" id="A0A1W1CHC2"/>
<keyword evidence="3" id="KW-0812">Transmembrane</keyword>
<keyword evidence="3" id="KW-0472">Membrane</keyword>
<evidence type="ECO:0000256" key="1">
    <source>
        <dbReference type="ARBA" id="ARBA00022676"/>
    </source>
</evidence>